<dbReference type="GeneID" id="105359682"/>
<evidence type="ECO:0000256" key="2">
    <source>
        <dbReference type="ARBA" id="ARBA00022525"/>
    </source>
</evidence>
<dbReference type="SMART" id="SM00020">
    <property type="entry name" value="Tryp_SPc"/>
    <property type="match status" value="1"/>
</dbReference>
<accession>A0AAJ6VLL7</accession>
<dbReference type="Pfam" id="PF00089">
    <property type="entry name" value="Trypsin"/>
    <property type="match status" value="1"/>
</dbReference>
<feature type="signal peptide" evidence="9">
    <location>
        <begin position="1"/>
        <end position="17"/>
    </location>
</feature>
<dbReference type="InterPro" id="IPR043504">
    <property type="entry name" value="Peptidase_S1_PA_chymotrypsin"/>
</dbReference>
<dbReference type="InterPro" id="IPR001254">
    <property type="entry name" value="Trypsin_dom"/>
</dbReference>
<dbReference type="InterPro" id="IPR033116">
    <property type="entry name" value="TRYPSIN_SER"/>
</dbReference>
<dbReference type="PROSITE" id="PS00134">
    <property type="entry name" value="TRYPSIN_HIS"/>
    <property type="match status" value="1"/>
</dbReference>
<evidence type="ECO:0000256" key="4">
    <source>
        <dbReference type="ARBA" id="ARBA00022801"/>
    </source>
</evidence>
<dbReference type="PROSITE" id="PS00135">
    <property type="entry name" value="TRYPSIN_SER"/>
    <property type="match status" value="1"/>
</dbReference>
<dbReference type="InterPro" id="IPR001314">
    <property type="entry name" value="Peptidase_S1A"/>
</dbReference>
<feature type="chain" id="PRO_5042537106" description="chymotrypsin" evidence="9">
    <location>
        <begin position="18"/>
        <end position="279"/>
    </location>
</feature>
<dbReference type="GO" id="GO:0016485">
    <property type="term" value="P:protein processing"/>
    <property type="evidence" value="ECO:0007669"/>
    <property type="project" value="UniProtKB-ARBA"/>
</dbReference>
<keyword evidence="9" id="KW-0732">Signal</keyword>
<evidence type="ECO:0000256" key="6">
    <source>
        <dbReference type="ARBA" id="ARBA00023157"/>
    </source>
</evidence>
<name>A0AAJ6VLL7_9HYME</name>
<keyword evidence="2" id="KW-0964">Secreted</keyword>
<keyword evidence="5 8" id="KW-0720">Serine protease</keyword>
<proteinExistence type="predicted"/>
<dbReference type="GO" id="GO:0004252">
    <property type="term" value="F:serine-type endopeptidase activity"/>
    <property type="evidence" value="ECO:0007669"/>
    <property type="project" value="UniProtKB-EC"/>
</dbReference>
<dbReference type="RefSeq" id="XP_011494633.1">
    <property type="nucleotide sequence ID" value="XM_011496331.1"/>
</dbReference>
<dbReference type="GO" id="GO:0005576">
    <property type="term" value="C:extracellular region"/>
    <property type="evidence" value="ECO:0007669"/>
    <property type="project" value="UniProtKB-SubCell"/>
</dbReference>
<feature type="domain" description="Peptidase S1" evidence="10">
    <location>
        <begin position="33"/>
        <end position="276"/>
    </location>
</feature>
<evidence type="ECO:0000256" key="7">
    <source>
        <dbReference type="ARBA" id="ARBA00044036"/>
    </source>
</evidence>
<evidence type="ECO:0000256" key="8">
    <source>
        <dbReference type="RuleBase" id="RU363034"/>
    </source>
</evidence>
<reference evidence="12" key="1">
    <citation type="submission" date="2025-08" db="UniProtKB">
        <authorList>
            <consortium name="RefSeq"/>
        </authorList>
    </citation>
    <scope>IDENTIFICATION</scope>
</reference>
<gene>
    <name evidence="12" type="primary">LOC105359682</name>
</gene>
<sequence length="279" mass="29979">MSMKLVLFSCFVAVAYASQPYIGLRLPPFGPRVVGGEEAAKGEFPHQVSLQWGLPPVLHLSHLCGGSIISESWVLTAAHCPRGVPFGRLYVKAGKHQITHKESNEQTSIVKQTFVHPKYPGNVAPYDIALLLLDKPFVLNSFVQPINLPKPDSIPEGQVTLSGWGSVSSTQIPSMPATLQKVDLPIIDLENCKLAFDKILQFVSLADSNVCTGPLTGGYSACNGDSGGPLMQVNKEGKPEIIGIVSWGIVPCGTVGAPSVYTRVSAYIDWIDNIVNENS</sequence>
<dbReference type="Proteomes" id="UP000695007">
    <property type="component" value="Unplaced"/>
</dbReference>
<dbReference type="KEGG" id="csol:105359682"/>
<dbReference type="PANTHER" id="PTHR24258">
    <property type="entry name" value="SERINE PROTEASE-RELATED"/>
    <property type="match status" value="1"/>
</dbReference>
<comment type="subcellular location">
    <subcellularLocation>
        <location evidence="1">Secreted</location>
        <location evidence="1">Extracellular space</location>
    </subcellularLocation>
</comment>
<dbReference type="PRINTS" id="PR00722">
    <property type="entry name" value="CHYMOTRYPSIN"/>
</dbReference>
<dbReference type="AlphaFoldDB" id="A0AAJ6VLL7"/>
<dbReference type="Gene3D" id="2.40.10.10">
    <property type="entry name" value="Trypsin-like serine proteases"/>
    <property type="match status" value="3"/>
</dbReference>
<organism evidence="11 12">
    <name type="scientific">Ceratosolen solmsi marchali</name>
    <dbReference type="NCBI Taxonomy" id="326594"/>
    <lineage>
        <taxon>Eukaryota</taxon>
        <taxon>Metazoa</taxon>
        <taxon>Ecdysozoa</taxon>
        <taxon>Arthropoda</taxon>
        <taxon>Hexapoda</taxon>
        <taxon>Insecta</taxon>
        <taxon>Pterygota</taxon>
        <taxon>Neoptera</taxon>
        <taxon>Endopterygota</taxon>
        <taxon>Hymenoptera</taxon>
        <taxon>Apocrita</taxon>
        <taxon>Proctotrupomorpha</taxon>
        <taxon>Chalcidoidea</taxon>
        <taxon>Agaonidae</taxon>
        <taxon>Agaoninae</taxon>
        <taxon>Ceratosolen</taxon>
    </lineage>
</organism>
<protein>
    <recommendedName>
        <fullName evidence="7">chymotrypsin</fullName>
        <ecNumber evidence="7">3.4.21.1</ecNumber>
    </recommendedName>
</protein>
<dbReference type="CDD" id="cd00190">
    <property type="entry name" value="Tryp_SPc"/>
    <property type="match status" value="1"/>
</dbReference>
<evidence type="ECO:0000313" key="12">
    <source>
        <dbReference type="RefSeq" id="XP_011494633.1"/>
    </source>
</evidence>
<dbReference type="SUPFAM" id="SSF50494">
    <property type="entry name" value="Trypsin-like serine proteases"/>
    <property type="match status" value="1"/>
</dbReference>
<dbReference type="PROSITE" id="PS50240">
    <property type="entry name" value="TRYPSIN_DOM"/>
    <property type="match status" value="1"/>
</dbReference>
<keyword evidence="11" id="KW-1185">Reference proteome</keyword>
<evidence type="ECO:0000256" key="3">
    <source>
        <dbReference type="ARBA" id="ARBA00022670"/>
    </source>
</evidence>
<keyword evidence="3 8" id="KW-0645">Protease</keyword>
<evidence type="ECO:0000256" key="1">
    <source>
        <dbReference type="ARBA" id="ARBA00004239"/>
    </source>
</evidence>
<evidence type="ECO:0000259" key="10">
    <source>
        <dbReference type="PROSITE" id="PS50240"/>
    </source>
</evidence>
<keyword evidence="6" id="KW-1015">Disulfide bond</keyword>
<dbReference type="FunFam" id="2.40.10.10:FF:000047">
    <property type="entry name" value="Trypsin eta"/>
    <property type="match status" value="1"/>
</dbReference>
<evidence type="ECO:0000256" key="9">
    <source>
        <dbReference type="SAM" id="SignalP"/>
    </source>
</evidence>
<dbReference type="PANTHER" id="PTHR24258:SF136">
    <property type="entry name" value="GH06673P-RELATED"/>
    <property type="match status" value="1"/>
</dbReference>
<evidence type="ECO:0000256" key="5">
    <source>
        <dbReference type="ARBA" id="ARBA00022825"/>
    </source>
</evidence>
<dbReference type="EC" id="3.4.21.1" evidence="7"/>
<keyword evidence="4 8" id="KW-0378">Hydrolase</keyword>
<dbReference type="InterPro" id="IPR018114">
    <property type="entry name" value="TRYPSIN_HIS"/>
</dbReference>
<evidence type="ECO:0000313" key="11">
    <source>
        <dbReference type="Proteomes" id="UP000695007"/>
    </source>
</evidence>
<dbReference type="InterPro" id="IPR009003">
    <property type="entry name" value="Peptidase_S1_PA"/>
</dbReference>